<comment type="caution">
    <text evidence="2">The sequence shown here is derived from an EMBL/GenBank/DDBJ whole genome shotgun (WGS) entry which is preliminary data.</text>
</comment>
<evidence type="ECO:0000256" key="1">
    <source>
        <dbReference type="SAM" id="MobiDB-lite"/>
    </source>
</evidence>
<dbReference type="AlphaFoldDB" id="A0A822Z9W3"/>
<evidence type="ECO:0000313" key="3">
    <source>
        <dbReference type="Proteomes" id="UP000607653"/>
    </source>
</evidence>
<organism evidence="2 3">
    <name type="scientific">Nelumbo nucifera</name>
    <name type="common">Sacred lotus</name>
    <dbReference type="NCBI Taxonomy" id="4432"/>
    <lineage>
        <taxon>Eukaryota</taxon>
        <taxon>Viridiplantae</taxon>
        <taxon>Streptophyta</taxon>
        <taxon>Embryophyta</taxon>
        <taxon>Tracheophyta</taxon>
        <taxon>Spermatophyta</taxon>
        <taxon>Magnoliopsida</taxon>
        <taxon>Proteales</taxon>
        <taxon>Nelumbonaceae</taxon>
        <taxon>Nelumbo</taxon>
    </lineage>
</organism>
<accession>A0A822Z9W3</accession>
<dbReference type="EMBL" id="DUZY01000005">
    <property type="protein sequence ID" value="DAD39826.1"/>
    <property type="molecule type" value="Genomic_DNA"/>
</dbReference>
<name>A0A822Z9W3_NELNU</name>
<reference evidence="2 3" key="1">
    <citation type="journal article" date="2020" name="Mol. Biol. Evol.">
        <title>Distinct Expression and Methylation Patterns for Genes with Different Fates following a Single Whole-Genome Duplication in Flowering Plants.</title>
        <authorList>
            <person name="Shi T."/>
            <person name="Rahmani R.S."/>
            <person name="Gugger P.F."/>
            <person name="Wang M."/>
            <person name="Li H."/>
            <person name="Zhang Y."/>
            <person name="Li Z."/>
            <person name="Wang Q."/>
            <person name="Van de Peer Y."/>
            <person name="Marchal K."/>
            <person name="Chen J."/>
        </authorList>
    </citation>
    <scope>NUCLEOTIDE SEQUENCE [LARGE SCALE GENOMIC DNA]</scope>
    <source>
        <tissue evidence="2">Leaf</tissue>
    </source>
</reference>
<feature type="region of interest" description="Disordered" evidence="1">
    <location>
        <begin position="1"/>
        <end position="45"/>
    </location>
</feature>
<gene>
    <name evidence="2" type="ORF">HUJ06_014149</name>
</gene>
<sequence>MSEAMGSGGGSGNGSTVTSPTTPRPNTAGDQSGGRGVMRPAKRENVKKMIFADIGKVFSTATATNQ</sequence>
<protein>
    <submittedName>
        <fullName evidence="2">Uncharacterized protein</fullName>
    </submittedName>
</protein>
<keyword evidence="3" id="KW-1185">Reference proteome</keyword>
<evidence type="ECO:0000313" key="2">
    <source>
        <dbReference type="EMBL" id="DAD39826.1"/>
    </source>
</evidence>
<feature type="compositionally biased region" description="Gly residues" evidence="1">
    <location>
        <begin position="1"/>
        <end position="13"/>
    </location>
</feature>
<proteinExistence type="predicted"/>
<dbReference type="Proteomes" id="UP000607653">
    <property type="component" value="Unassembled WGS sequence"/>
</dbReference>